<dbReference type="GO" id="GO:0016324">
    <property type="term" value="C:apical plasma membrane"/>
    <property type="evidence" value="ECO:0007669"/>
    <property type="project" value="TreeGrafter"/>
</dbReference>
<proteinExistence type="inferred from homology"/>
<feature type="transmembrane region" description="Helical" evidence="8">
    <location>
        <begin position="162"/>
        <end position="181"/>
    </location>
</feature>
<gene>
    <name evidence="9" type="ORF">PAL_GLEAN10002959</name>
</gene>
<organism evidence="9 10">
    <name type="scientific">Pteropus alecto</name>
    <name type="common">Black flying fox</name>
    <dbReference type="NCBI Taxonomy" id="9402"/>
    <lineage>
        <taxon>Eukaryota</taxon>
        <taxon>Metazoa</taxon>
        <taxon>Chordata</taxon>
        <taxon>Craniata</taxon>
        <taxon>Vertebrata</taxon>
        <taxon>Euteleostomi</taxon>
        <taxon>Mammalia</taxon>
        <taxon>Eutheria</taxon>
        <taxon>Laurasiatheria</taxon>
        <taxon>Chiroptera</taxon>
        <taxon>Yinpterochiroptera</taxon>
        <taxon>Pteropodoidea</taxon>
        <taxon>Pteropodidae</taxon>
        <taxon>Pteropodinae</taxon>
        <taxon>Pteropus</taxon>
    </lineage>
</organism>
<evidence type="ECO:0000256" key="3">
    <source>
        <dbReference type="ARBA" id="ARBA00022448"/>
    </source>
</evidence>
<feature type="transmembrane region" description="Helical" evidence="8">
    <location>
        <begin position="331"/>
        <end position="353"/>
    </location>
</feature>
<dbReference type="SUPFAM" id="SSF103473">
    <property type="entry name" value="MFS general substrate transporter"/>
    <property type="match status" value="1"/>
</dbReference>
<dbReference type="STRING" id="9402.L5JX06"/>
<dbReference type="FunFam" id="1.20.1250.20:FF:000225">
    <property type="entry name" value="Solute carrier family 19 member 1"/>
    <property type="match status" value="1"/>
</dbReference>
<feature type="compositionally biased region" description="Basic and acidic residues" evidence="7">
    <location>
        <begin position="458"/>
        <end position="473"/>
    </location>
</feature>
<dbReference type="GO" id="GO:0016323">
    <property type="term" value="C:basolateral plasma membrane"/>
    <property type="evidence" value="ECO:0007669"/>
    <property type="project" value="TreeGrafter"/>
</dbReference>
<evidence type="ECO:0000313" key="9">
    <source>
        <dbReference type="EMBL" id="ELK03592.1"/>
    </source>
</evidence>
<evidence type="ECO:0000256" key="5">
    <source>
        <dbReference type="ARBA" id="ARBA00022989"/>
    </source>
</evidence>
<dbReference type="FunCoup" id="L5JX06">
    <property type="interactions" value="118"/>
</dbReference>
<comment type="subcellular location">
    <subcellularLocation>
        <location evidence="1">Membrane</location>
        <topology evidence="1">Multi-pass membrane protein</topology>
    </subcellularLocation>
</comment>
<dbReference type="InterPro" id="IPR002666">
    <property type="entry name" value="Folate_carrier"/>
</dbReference>
<dbReference type="EMBL" id="KB031079">
    <property type="protein sequence ID" value="ELK03592.1"/>
    <property type="molecule type" value="Genomic_DNA"/>
</dbReference>
<evidence type="ECO:0000256" key="7">
    <source>
        <dbReference type="SAM" id="MobiDB-lite"/>
    </source>
</evidence>
<dbReference type="Gene3D" id="1.20.1250.20">
    <property type="entry name" value="MFS general substrate transporter like domains"/>
    <property type="match status" value="1"/>
</dbReference>
<feature type="transmembrane region" description="Helical" evidence="8">
    <location>
        <begin position="277"/>
        <end position="299"/>
    </location>
</feature>
<keyword evidence="5 8" id="KW-1133">Transmembrane helix</keyword>
<feature type="region of interest" description="Disordered" evidence="7">
    <location>
        <begin position="545"/>
        <end position="572"/>
    </location>
</feature>
<evidence type="ECO:0000256" key="2">
    <source>
        <dbReference type="ARBA" id="ARBA00005773"/>
    </source>
</evidence>
<protein>
    <submittedName>
        <fullName evidence="9">Folate transporter 1</fullName>
    </submittedName>
</protein>
<comment type="similarity">
    <text evidence="2">Belongs to the reduced folate carrier (RFC) transporter (TC 2.A.48) family.</text>
</comment>
<dbReference type="AlphaFoldDB" id="L5JX06"/>
<feature type="transmembrane region" description="Helical" evidence="8">
    <location>
        <begin position="306"/>
        <end position="325"/>
    </location>
</feature>
<accession>L5JX06</accession>
<keyword evidence="10" id="KW-1185">Reference proteome</keyword>
<dbReference type="PANTHER" id="PTHR10686">
    <property type="entry name" value="FOLATE TRANSPORTER"/>
    <property type="match status" value="1"/>
</dbReference>
<evidence type="ECO:0000256" key="8">
    <source>
        <dbReference type="SAM" id="Phobius"/>
    </source>
</evidence>
<dbReference type="InParanoid" id="L5JX06"/>
<dbReference type="Proteomes" id="UP000010552">
    <property type="component" value="Unassembled WGS sequence"/>
</dbReference>
<dbReference type="Pfam" id="PF01770">
    <property type="entry name" value="Folate_carrier"/>
    <property type="match status" value="2"/>
</dbReference>
<keyword evidence="4 8" id="KW-0812">Transmembrane</keyword>
<feature type="region of interest" description="Disordered" evidence="7">
    <location>
        <begin position="420"/>
        <end position="484"/>
    </location>
</feature>
<dbReference type="GO" id="GO:0098838">
    <property type="term" value="P:folate transmembrane transport"/>
    <property type="evidence" value="ECO:0007669"/>
    <property type="project" value="TreeGrafter"/>
</dbReference>
<dbReference type="GO" id="GO:0008518">
    <property type="term" value="F:folate:monoatomic anion antiporter activity"/>
    <property type="evidence" value="ECO:0007669"/>
    <property type="project" value="TreeGrafter"/>
</dbReference>
<evidence type="ECO:0000256" key="1">
    <source>
        <dbReference type="ARBA" id="ARBA00004141"/>
    </source>
</evidence>
<feature type="transmembrane region" description="Helical" evidence="8">
    <location>
        <begin position="134"/>
        <end position="156"/>
    </location>
</feature>
<name>L5JX06_PTEAL</name>
<dbReference type="GO" id="GO:0005542">
    <property type="term" value="F:folic acid binding"/>
    <property type="evidence" value="ECO:0007669"/>
    <property type="project" value="TreeGrafter"/>
</dbReference>
<dbReference type="eggNOG" id="KOG3810">
    <property type="taxonomic scope" value="Eukaryota"/>
</dbReference>
<evidence type="ECO:0000256" key="6">
    <source>
        <dbReference type="ARBA" id="ARBA00023136"/>
    </source>
</evidence>
<dbReference type="InterPro" id="IPR036259">
    <property type="entry name" value="MFS_trans_sf"/>
</dbReference>
<feature type="compositionally biased region" description="Low complexity" evidence="7">
    <location>
        <begin position="554"/>
        <end position="567"/>
    </location>
</feature>
<evidence type="ECO:0000313" key="10">
    <source>
        <dbReference type="Proteomes" id="UP000010552"/>
    </source>
</evidence>
<feature type="transmembrane region" description="Helical" evidence="8">
    <location>
        <begin position="245"/>
        <end position="265"/>
    </location>
</feature>
<reference evidence="10" key="1">
    <citation type="journal article" date="2013" name="Science">
        <title>Comparative analysis of bat genomes provides insight into the evolution of flight and immunity.</title>
        <authorList>
            <person name="Zhang G."/>
            <person name="Cowled C."/>
            <person name="Shi Z."/>
            <person name="Huang Z."/>
            <person name="Bishop-Lilly K.A."/>
            <person name="Fang X."/>
            <person name="Wynne J.W."/>
            <person name="Xiong Z."/>
            <person name="Baker M.L."/>
            <person name="Zhao W."/>
            <person name="Tachedjian M."/>
            <person name="Zhu Y."/>
            <person name="Zhou P."/>
            <person name="Jiang X."/>
            <person name="Ng J."/>
            <person name="Yang L."/>
            <person name="Wu L."/>
            <person name="Xiao J."/>
            <person name="Feng Y."/>
            <person name="Chen Y."/>
            <person name="Sun X."/>
            <person name="Zhang Y."/>
            <person name="Marsh G.A."/>
            <person name="Crameri G."/>
            <person name="Broder C.C."/>
            <person name="Frey K.G."/>
            <person name="Wang L.F."/>
            <person name="Wang J."/>
        </authorList>
    </citation>
    <scope>NUCLEOTIDE SEQUENCE [LARGE SCALE GENOMIC DNA]</scope>
</reference>
<keyword evidence="6 8" id="KW-0472">Membrane</keyword>
<sequence length="614" mass="67175">MVPSGQAVEKPASPEPEPQSWRCLVFFLCFYGFLVQMRPGESFITPYLLGPSKNFTQKQARGMAWARAGRASGRQPGPSSYVSVWLLLLLGRSVGHMQLMEVFYSVTMAARIAYSSYVFSLVRPARYQRVAGYSRAAVLLGVFTSSVLGQLLVTVGRLSFTTLNYISLAFLVFSLLLTFFLKRPKRSLFFNRREPHGDRFSPSEVAQMHPGPGAPRAAWQDWVLVRMLRELAHSLRLPQLRLWSLWWVFNSAGYYLVVYYVHILWNAVNPTTDTTKVYNGGADAASTLLGAIASFAAGFVKLRWALWAKLVIGVVTAAQAGLVFLMYSTDSIWLCYAVFILFRGFYQFLVPIATFQIASSLSKELCALVFGVNTFLATVLKTAITLVVSDKRGLGLSVHSQVSPVSGDFQGGRRLDQGLRVPARPAASPSVGPRAQTYRGRGPRTGGRASPARYTGPTEHRRGNEAPSRDGRLSGHGSGEPRWPPPCWPALLLRGPDLRRVCPTPVGTVWPPHVARSPLEEASGSRPSTDLDSAVHLAREGPRLSLLGSGASKGPAAGREGLAAPRPGAGPPSHVLAPAPPMWRLHVGCIENTRRFSPAGFISESKRNSRSLRT</sequence>
<dbReference type="PANTHER" id="PTHR10686:SF12">
    <property type="entry name" value="REDUCED FOLATE TRANSPORTER"/>
    <property type="match status" value="1"/>
</dbReference>
<evidence type="ECO:0000256" key="4">
    <source>
        <dbReference type="ARBA" id="ARBA00022692"/>
    </source>
</evidence>
<keyword evidence="3" id="KW-0813">Transport</keyword>
<dbReference type="NCBIfam" id="TIGR00806">
    <property type="entry name" value="rfc"/>
    <property type="match status" value="1"/>
</dbReference>
<feature type="transmembrane region" description="Helical" evidence="8">
    <location>
        <begin position="365"/>
        <end position="388"/>
    </location>
</feature>